<comment type="catalytic activity">
    <reaction evidence="9">
        <text>sn-glycerol 3-phosphate + NADP(+) = dihydroxyacetone phosphate + NADPH + H(+)</text>
        <dbReference type="Rhea" id="RHEA:11096"/>
        <dbReference type="ChEBI" id="CHEBI:15378"/>
        <dbReference type="ChEBI" id="CHEBI:57597"/>
        <dbReference type="ChEBI" id="CHEBI:57642"/>
        <dbReference type="ChEBI" id="CHEBI:57783"/>
        <dbReference type="ChEBI" id="CHEBI:58349"/>
        <dbReference type="EC" id="1.1.1.94"/>
    </reaction>
    <physiologicalReaction direction="right-to-left" evidence="9">
        <dbReference type="Rhea" id="RHEA:11098"/>
    </physiologicalReaction>
</comment>
<feature type="binding site" evidence="15">
    <location>
        <position position="105"/>
    </location>
    <ligand>
        <name>substrate</name>
    </ligand>
</feature>
<dbReference type="NCBIfam" id="NF000940">
    <property type="entry name" value="PRK00094.1-2"/>
    <property type="match status" value="1"/>
</dbReference>
<comment type="pathway">
    <text evidence="13">Membrane lipid metabolism; glycerophospholipid metabolism.</text>
</comment>
<keyword evidence="13" id="KW-0963">Cytoplasm</keyword>
<dbReference type="InterPro" id="IPR006168">
    <property type="entry name" value="G3P_DH_NAD-dep"/>
</dbReference>
<dbReference type="Pfam" id="PF07479">
    <property type="entry name" value="NAD_Gly3P_dh_C"/>
    <property type="match status" value="1"/>
</dbReference>
<feature type="binding site" evidence="16">
    <location>
        <position position="136"/>
    </location>
    <ligand>
        <name>NAD(+)</name>
        <dbReference type="ChEBI" id="CHEBI:57540"/>
    </ligand>
</feature>
<feature type="binding site" evidence="15">
    <location>
        <begin position="252"/>
        <end position="253"/>
    </location>
    <ligand>
        <name>substrate</name>
    </ligand>
</feature>
<accession>A0A1F4S7V9</accession>
<dbReference type="GO" id="GO:0051287">
    <property type="term" value="F:NAD binding"/>
    <property type="evidence" value="ECO:0007669"/>
    <property type="project" value="InterPro"/>
</dbReference>
<feature type="binding site" evidence="13">
    <location>
        <position position="241"/>
    </location>
    <ligand>
        <name>sn-glycerol 3-phosphate</name>
        <dbReference type="ChEBI" id="CHEBI:57597"/>
    </ligand>
</feature>
<evidence type="ECO:0000256" key="16">
    <source>
        <dbReference type="PIRSR" id="PIRSR000114-3"/>
    </source>
</evidence>
<dbReference type="EC" id="1.1.1.94" evidence="10 13"/>
<evidence type="ECO:0000256" key="17">
    <source>
        <dbReference type="RuleBase" id="RU000437"/>
    </source>
</evidence>
<comment type="catalytic activity">
    <reaction evidence="13">
        <text>sn-glycerol 3-phosphate + NAD(+) = dihydroxyacetone phosphate + NADH + H(+)</text>
        <dbReference type="Rhea" id="RHEA:11092"/>
        <dbReference type="ChEBI" id="CHEBI:15378"/>
        <dbReference type="ChEBI" id="CHEBI:57540"/>
        <dbReference type="ChEBI" id="CHEBI:57597"/>
        <dbReference type="ChEBI" id="CHEBI:57642"/>
        <dbReference type="ChEBI" id="CHEBI:57945"/>
        <dbReference type="EC" id="1.1.1.94"/>
    </reaction>
</comment>
<evidence type="ECO:0000259" key="18">
    <source>
        <dbReference type="Pfam" id="PF01210"/>
    </source>
</evidence>
<feature type="binding site" evidence="13">
    <location>
        <position position="278"/>
    </location>
    <ligand>
        <name>NADPH</name>
        <dbReference type="ChEBI" id="CHEBI:57783"/>
    </ligand>
</feature>
<gene>
    <name evidence="13" type="primary">gpsA</name>
    <name evidence="20" type="ORF">A2290_05805</name>
</gene>
<dbReference type="PANTHER" id="PTHR11728">
    <property type="entry name" value="GLYCEROL-3-PHOSPHATE DEHYDROGENASE"/>
    <property type="match status" value="1"/>
</dbReference>
<feature type="binding site" evidence="13">
    <location>
        <position position="49"/>
    </location>
    <ligand>
        <name>NADPH</name>
        <dbReference type="ChEBI" id="CHEBI:57783"/>
    </ligand>
</feature>
<dbReference type="FunFam" id="3.40.50.720:FF:000019">
    <property type="entry name" value="Glycerol-3-phosphate dehydrogenase [NAD(P)+]"/>
    <property type="match status" value="1"/>
</dbReference>
<dbReference type="PRINTS" id="PR00077">
    <property type="entry name" value="GPDHDRGNASE"/>
</dbReference>
<dbReference type="GO" id="GO:0005829">
    <property type="term" value="C:cytosol"/>
    <property type="evidence" value="ECO:0007669"/>
    <property type="project" value="TreeGrafter"/>
</dbReference>
<evidence type="ECO:0000256" key="15">
    <source>
        <dbReference type="PIRSR" id="PIRSR000114-2"/>
    </source>
</evidence>
<dbReference type="FunFam" id="1.10.1040.10:FF:000001">
    <property type="entry name" value="Glycerol-3-phosphate dehydrogenase [NAD(P)+]"/>
    <property type="match status" value="1"/>
</dbReference>
<evidence type="ECO:0000256" key="4">
    <source>
        <dbReference type="ARBA" id="ARBA00023002"/>
    </source>
</evidence>
<feature type="binding site" evidence="16">
    <location>
        <begin position="8"/>
        <end position="13"/>
    </location>
    <ligand>
        <name>NAD(+)</name>
        <dbReference type="ChEBI" id="CHEBI:57540"/>
    </ligand>
</feature>
<dbReference type="InterPro" id="IPR011128">
    <property type="entry name" value="G3P_DH_NAD-dep_N"/>
</dbReference>
<keyword evidence="5 13" id="KW-0520">NAD</keyword>
<feature type="binding site" evidence="13">
    <location>
        <position position="105"/>
    </location>
    <ligand>
        <name>sn-glycerol 3-phosphate</name>
        <dbReference type="ChEBI" id="CHEBI:57597"/>
    </ligand>
</feature>
<comment type="caution">
    <text evidence="13">Lacks conserved residue(s) required for the propagation of feature annotation.</text>
</comment>
<dbReference type="UniPathway" id="UPA00940"/>
<dbReference type="SUPFAM" id="SSF48179">
    <property type="entry name" value="6-phosphogluconate dehydrogenase C-terminal domain-like"/>
    <property type="match status" value="1"/>
</dbReference>
<evidence type="ECO:0000256" key="1">
    <source>
        <dbReference type="ARBA" id="ARBA00011009"/>
    </source>
</evidence>
<evidence type="ECO:0000256" key="13">
    <source>
        <dbReference type="HAMAP-Rule" id="MF_00394"/>
    </source>
</evidence>
<dbReference type="InterPro" id="IPR006109">
    <property type="entry name" value="G3P_DH_NAD-dep_C"/>
</dbReference>
<evidence type="ECO:0000256" key="5">
    <source>
        <dbReference type="ARBA" id="ARBA00023027"/>
    </source>
</evidence>
<evidence type="ECO:0000256" key="2">
    <source>
        <dbReference type="ARBA" id="ARBA00022516"/>
    </source>
</evidence>
<dbReference type="NCBIfam" id="NF000942">
    <property type="entry name" value="PRK00094.1-4"/>
    <property type="match status" value="1"/>
</dbReference>
<dbReference type="GO" id="GO:0005975">
    <property type="term" value="P:carbohydrate metabolic process"/>
    <property type="evidence" value="ECO:0007669"/>
    <property type="project" value="InterPro"/>
</dbReference>
<feature type="domain" description="Glycerol-3-phosphate dehydrogenase NAD-dependent N-terminal" evidence="18">
    <location>
        <begin position="3"/>
        <end position="156"/>
    </location>
</feature>
<dbReference type="EMBL" id="MEUA01000017">
    <property type="protein sequence ID" value="OGC15833.1"/>
    <property type="molecule type" value="Genomic_DNA"/>
</dbReference>
<evidence type="ECO:0000313" key="21">
    <source>
        <dbReference type="Proteomes" id="UP000177905"/>
    </source>
</evidence>
<evidence type="ECO:0000313" key="20">
    <source>
        <dbReference type="EMBL" id="OGC15833.1"/>
    </source>
</evidence>
<keyword evidence="3 13" id="KW-0521">NADP</keyword>
<name>A0A1F4S7V9_UNCSA</name>
<organism evidence="20 21">
    <name type="scientific">candidate division WOR-1 bacterium RIFOXYB2_FULL_36_35</name>
    <dbReference type="NCBI Taxonomy" id="1802578"/>
    <lineage>
        <taxon>Bacteria</taxon>
        <taxon>Bacillati</taxon>
        <taxon>Saganbacteria</taxon>
    </lineage>
</organism>
<comment type="function">
    <text evidence="13">Catalyzes the reduction of the glycolytic intermediate dihydroxyacetone phosphate (DHAP) to sn-glycerol 3-phosphate (G3P), the key precursor for phospholipid synthesis.</text>
</comment>
<keyword evidence="4 13" id="KW-0560">Oxidoreductase</keyword>
<feature type="binding site" evidence="13">
    <location>
        <position position="136"/>
    </location>
    <ligand>
        <name>NADPH</name>
        <dbReference type="ChEBI" id="CHEBI:57783"/>
    </ligand>
</feature>
<evidence type="ECO:0000256" key="3">
    <source>
        <dbReference type="ARBA" id="ARBA00022857"/>
    </source>
</evidence>
<feature type="active site" description="Proton acceptor" evidence="13 14">
    <location>
        <position position="188"/>
    </location>
</feature>
<dbReference type="Gene3D" id="3.40.50.720">
    <property type="entry name" value="NAD(P)-binding Rossmann-like Domain"/>
    <property type="match status" value="1"/>
</dbReference>
<feature type="binding site" evidence="13">
    <location>
        <position position="105"/>
    </location>
    <ligand>
        <name>NADPH</name>
        <dbReference type="ChEBI" id="CHEBI:57783"/>
    </ligand>
</feature>
<feature type="binding site" evidence="13">
    <location>
        <position position="251"/>
    </location>
    <ligand>
        <name>sn-glycerol 3-phosphate</name>
        <dbReference type="ChEBI" id="CHEBI:57597"/>
    </ligand>
</feature>
<keyword evidence="13" id="KW-0547">Nucleotide-binding</keyword>
<feature type="binding site" evidence="13">
    <location>
        <position position="12"/>
    </location>
    <ligand>
        <name>NADPH</name>
        <dbReference type="ChEBI" id="CHEBI:57783"/>
    </ligand>
</feature>
<feature type="binding site" evidence="13">
    <location>
        <position position="188"/>
    </location>
    <ligand>
        <name>sn-glycerol 3-phosphate</name>
        <dbReference type="ChEBI" id="CHEBI:57597"/>
    </ligand>
</feature>
<dbReference type="GO" id="GO:0046167">
    <property type="term" value="P:glycerol-3-phosphate biosynthetic process"/>
    <property type="evidence" value="ECO:0007669"/>
    <property type="project" value="UniProtKB-UniRule"/>
</dbReference>
<evidence type="ECO:0000256" key="11">
    <source>
        <dbReference type="ARBA" id="ARBA00069372"/>
    </source>
</evidence>
<feature type="binding site" evidence="13">
    <location>
        <position position="276"/>
    </location>
    <ligand>
        <name>NADPH</name>
        <dbReference type="ChEBI" id="CHEBI:57783"/>
    </ligand>
</feature>
<dbReference type="GO" id="GO:0141152">
    <property type="term" value="F:glycerol-3-phosphate dehydrogenase (NAD+) activity"/>
    <property type="evidence" value="ECO:0007669"/>
    <property type="project" value="RHEA"/>
</dbReference>
<dbReference type="PANTHER" id="PTHR11728:SF1">
    <property type="entry name" value="GLYCEROL-3-PHOSPHATE DEHYDROGENASE [NAD(+)] 2, CHLOROPLASTIC"/>
    <property type="match status" value="1"/>
</dbReference>
<comment type="caution">
    <text evidence="20">The sequence shown here is derived from an EMBL/GenBank/DDBJ whole genome shotgun (WGS) entry which is preliminary data.</text>
</comment>
<dbReference type="GO" id="GO:0008654">
    <property type="term" value="P:phospholipid biosynthetic process"/>
    <property type="evidence" value="ECO:0007669"/>
    <property type="project" value="UniProtKB-KW"/>
</dbReference>
<dbReference type="Pfam" id="PF01210">
    <property type="entry name" value="NAD_Gly3P_dh_N"/>
    <property type="match status" value="1"/>
</dbReference>
<dbReference type="InterPro" id="IPR013328">
    <property type="entry name" value="6PGD_dom2"/>
</dbReference>
<evidence type="ECO:0000259" key="19">
    <source>
        <dbReference type="Pfam" id="PF07479"/>
    </source>
</evidence>
<feature type="binding site" evidence="16">
    <location>
        <position position="83"/>
    </location>
    <ligand>
        <name>NAD(+)</name>
        <dbReference type="ChEBI" id="CHEBI:57540"/>
    </ligand>
</feature>
<dbReference type="GO" id="GO:0006650">
    <property type="term" value="P:glycerophospholipid metabolic process"/>
    <property type="evidence" value="ECO:0007669"/>
    <property type="project" value="UniProtKB-UniRule"/>
</dbReference>
<feature type="binding site" evidence="13">
    <location>
        <position position="253"/>
    </location>
    <ligand>
        <name>sn-glycerol 3-phosphate</name>
        <dbReference type="ChEBI" id="CHEBI:57597"/>
    </ligand>
</feature>
<keyword evidence="2 13" id="KW-0444">Lipid biosynthesis</keyword>
<dbReference type="HAMAP" id="MF_00394">
    <property type="entry name" value="NAD_Glyc3P_dehydrog"/>
    <property type="match status" value="1"/>
</dbReference>
<feature type="domain" description="Glycerol-3-phosphate dehydrogenase NAD-dependent C-terminal" evidence="19">
    <location>
        <begin position="177"/>
        <end position="317"/>
    </location>
</feature>
<dbReference type="PIRSF" id="PIRSF000114">
    <property type="entry name" value="Glycerol-3-P_dh"/>
    <property type="match status" value="1"/>
</dbReference>
<comment type="subcellular location">
    <subcellularLocation>
        <location evidence="13">Cytoplasm</location>
    </subcellularLocation>
</comment>
<evidence type="ECO:0000256" key="6">
    <source>
        <dbReference type="ARBA" id="ARBA00023098"/>
    </source>
</evidence>
<keyword evidence="6 13" id="KW-0443">Lipid metabolism</keyword>
<sequence length="329" mass="35722">MSKITIIGAGAWGTTLAILLAQNDHEITLWSYETEVIENIKKFKENKKYLPGFMLHQNISAEEDLKMAAKSSQTIIYSTPTQFMRKTVKESIGSFDGEIIMSAVKGIEVSTLKFPSEIISEFTKKPVAALSGPNLAKEIAKGLPATSVIASKDEKTSKELQTLFKKCQTFRIYTSDDLLGVQIGGALKNIIAIAAGASEEKQLGDNAKAALIIRGISEITKLGIALGAKRETFSGLSGLGDLIATCQSGLSRNHSVGVKLAKGEKLSSILSSLKQVAEGVETTKAAIKLAQKYKVEMPITYEINEILFNNKRIDEALLSLMTRPHKNED</sequence>
<protein>
    <recommendedName>
        <fullName evidence="11 13">Glycerol-3-phosphate dehydrogenase [NAD(P)+]</fullName>
        <ecNumber evidence="10 13">1.1.1.94</ecNumber>
    </recommendedName>
    <alternativeName>
        <fullName evidence="13">NAD(P)(+)-dependent glycerol-3-phosphate dehydrogenase</fullName>
    </alternativeName>
    <alternativeName>
        <fullName evidence="12 13">NAD(P)H-dependent dihydroxyacetone-phosphate reductase</fullName>
    </alternativeName>
</protein>
<dbReference type="AlphaFoldDB" id="A0A1F4S7V9"/>
<dbReference type="InterPro" id="IPR036291">
    <property type="entry name" value="NAD(P)-bd_dom_sf"/>
</dbReference>
<reference evidence="20 21" key="1">
    <citation type="journal article" date="2016" name="Nat. Commun.">
        <title>Thousands of microbial genomes shed light on interconnected biogeochemical processes in an aquifer system.</title>
        <authorList>
            <person name="Anantharaman K."/>
            <person name="Brown C.T."/>
            <person name="Hug L.A."/>
            <person name="Sharon I."/>
            <person name="Castelle C.J."/>
            <person name="Probst A.J."/>
            <person name="Thomas B.C."/>
            <person name="Singh A."/>
            <person name="Wilkins M.J."/>
            <person name="Karaoz U."/>
            <person name="Brodie E.L."/>
            <person name="Williams K.H."/>
            <person name="Hubbard S.S."/>
            <person name="Banfield J.F."/>
        </authorList>
    </citation>
    <scope>NUCLEOTIDE SEQUENCE [LARGE SCALE GENOMIC DNA]</scope>
</reference>
<dbReference type="Proteomes" id="UP000177905">
    <property type="component" value="Unassembled WGS sequence"/>
</dbReference>
<proteinExistence type="inferred from homology"/>
<evidence type="ECO:0000256" key="12">
    <source>
        <dbReference type="ARBA" id="ARBA00080511"/>
    </source>
</evidence>
<feature type="binding site" evidence="13">
    <location>
        <position position="132"/>
    </location>
    <ligand>
        <name>sn-glycerol 3-phosphate</name>
        <dbReference type="ChEBI" id="CHEBI:57597"/>
    </ligand>
</feature>
<feature type="binding site" evidence="13">
    <location>
        <position position="252"/>
    </location>
    <ligand>
        <name>NADPH</name>
        <dbReference type="ChEBI" id="CHEBI:57783"/>
    </ligand>
</feature>
<feature type="binding site" evidence="13">
    <location>
        <position position="252"/>
    </location>
    <ligand>
        <name>sn-glycerol 3-phosphate</name>
        <dbReference type="ChEBI" id="CHEBI:57597"/>
    </ligand>
</feature>
<keyword evidence="8 13" id="KW-1208">Phospholipid metabolism</keyword>
<comment type="similarity">
    <text evidence="1 13 17">Belongs to the NAD-dependent glycerol-3-phosphate dehydrogenase family.</text>
</comment>
<keyword evidence="7 13" id="KW-0594">Phospholipid biosynthesis</keyword>
<dbReference type="Gene3D" id="1.10.1040.10">
    <property type="entry name" value="N-(1-d-carboxylethyl)-l-norvaline Dehydrogenase, domain 2"/>
    <property type="match status" value="1"/>
</dbReference>
<evidence type="ECO:0000256" key="10">
    <source>
        <dbReference type="ARBA" id="ARBA00066687"/>
    </source>
</evidence>
<evidence type="ECO:0000256" key="14">
    <source>
        <dbReference type="PIRSR" id="PIRSR000114-1"/>
    </source>
</evidence>
<dbReference type="SUPFAM" id="SSF51735">
    <property type="entry name" value="NAD(P)-binding Rossmann-fold domains"/>
    <property type="match status" value="1"/>
</dbReference>
<feature type="binding site" evidence="16">
    <location>
        <position position="252"/>
    </location>
    <ligand>
        <name>NAD(+)</name>
        <dbReference type="ChEBI" id="CHEBI:57540"/>
    </ligand>
</feature>
<dbReference type="GO" id="GO:0046168">
    <property type="term" value="P:glycerol-3-phosphate catabolic process"/>
    <property type="evidence" value="ECO:0007669"/>
    <property type="project" value="InterPro"/>
</dbReference>
<dbReference type="InterPro" id="IPR008927">
    <property type="entry name" value="6-PGluconate_DH-like_C_sf"/>
</dbReference>
<evidence type="ECO:0000256" key="9">
    <source>
        <dbReference type="ARBA" id="ARBA00052716"/>
    </source>
</evidence>
<dbReference type="GO" id="GO:0141153">
    <property type="term" value="F:glycerol-3-phosphate dehydrogenase (NADP+) activity"/>
    <property type="evidence" value="ECO:0007669"/>
    <property type="project" value="RHEA"/>
</dbReference>
<evidence type="ECO:0000256" key="8">
    <source>
        <dbReference type="ARBA" id="ARBA00023264"/>
    </source>
</evidence>
<evidence type="ECO:0000256" key="7">
    <source>
        <dbReference type="ARBA" id="ARBA00023209"/>
    </source>
</evidence>